<evidence type="ECO:0000256" key="1">
    <source>
        <dbReference type="SAM" id="MobiDB-lite"/>
    </source>
</evidence>
<name>A0ABU2A3Y9_9BURK</name>
<dbReference type="Proteomes" id="UP001180825">
    <property type="component" value="Unassembled WGS sequence"/>
</dbReference>
<dbReference type="RefSeq" id="WP_310325741.1">
    <property type="nucleotide sequence ID" value="NZ_JAVDXV010000002.1"/>
</dbReference>
<gene>
    <name evidence="2" type="ORF">J2X21_001030</name>
</gene>
<evidence type="ECO:0000313" key="2">
    <source>
        <dbReference type="EMBL" id="MDR7331904.1"/>
    </source>
</evidence>
<comment type="caution">
    <text evidence="2">The sequence shown here is derived from an EMBL/GenBank/DDBJ whole genome shotgun (WGS) entry which is preliminary data.</text>
</comment>
<sequence>MGDVRLPAPAVLATARAASTVQQRCCASAREPAQVTAALAITIGLPQPRWSRRRTLAASTVLVAHLALLWVIWQLRLQAQPLGHLRASMPIRFVPDRRLRIDPEAAAPIPERRRPTADQAPTTLRVVASVAEGSNVTGNEASHASATQMASPGPSASAPGPLALKPSRDVMLGSLSNPALSDPRSNTPKPTFEERIAMGLNPELCVKLERLPNGETRRRMGRMVDAQSAIQNTYGVGPHGIKVCE</sequence>
<feature type="region of interest" description="Disordered" evidence="1">
    <location>
        <begin position="135"/>
        <end position="188"/>
    </location>
</feature>
<feature type="compositionally biased region" description="Polar residues" evidence="1">
    <location>
        <begin position="174"/>
        <end position="188"/>
    </location>
</feature>
<accession>A0ABU2A3Y9</accession>
<feature type="compositionally biased region" description="Polar residues" evidence="1">
    <location>
        <begin position="135"/>
        <end position="149"/>
    </location>
</feature>
<reference evidence="2 3" key="1">
    <citation type="submission" date="2023-07" db="EMBL/GenBank/DDBJ databases">
        <title>Sorghum-associated microbial communities from plants grown in Nebraska, USA.</title>
        <authorList>
            <person name="Schachtman D."/>
        </authorList>
    </citation>
    <scope>NUCLEOTIDE SEQUENCE [LARGE SCALE GENOMIC DNA]</scope>
    <source>
        <strain evidence="2 3">BE316</strain>
    </source>
</reference>
<keyword evidence="3" id="KW-1185">Reference proteome</keyword>
<protein>
    <submittedName>
        <fullName evidence="2">Uncharacterized protein</fullName>
    </submittedName>
</protein>
<proteinExistence type="predicted"/>
<organism evidence="2 3">
    <name type="scientific">Roseateles asaccharophilus</name>
    <dbReference type="NCBI Taxonomy" id="582607"/>
    <lineage>
        <taxon>Bacteria</taxon>
        <taxon>Pseudomonadati</taxon>
        <taxon>Pseudomonadota</taxon>
        <taxon>Betaproteobacteria</taxon>
        <taxon>Burkholderiales</taxon>
        <taxon>Sphaerotilaceae</taxon>
        <taxon>Roseateles</taxon>
    </lineage>
</organism>
<dbReference type="EMBL" id="JAVDXV010000002">
    <property type="protein sequence ID" value="MDR7331904.1"/>
    <property type="molecule type" value="Genomic_DNA"/>
</dbReference>
<feature type="compositionally biased region" description="Low complexity" evidence="1">
    <location>
        <begin position="150"/>
        <end position="165"/>
    </location>
</feature>
<evidence type="ECO:0000313" key="3">
    <source>
        <dbReference type="Proteomes" id="UP001180825"/>
    </source>
</evidence>